<protein>
    <submittedName>
        <fullName evidence="1">Uncharacterized protein LOC105646684 isoform X2</fullName>
    </submittedName>
</protein>
<dbReference type="AlphaFoldDB" id="A0A2P2JGC9"/>
<organism evidence="1">
    <name type="scientific">Rhizophora mucronata</name>
    <name type="common">Asiatic mangrove</name>
    <dbReference type="NCBI Taxonomy" id="61149"/>
    <lineage>
        <taxon>Eukaryota</taxon>
        <taxon>Viridiplantae</taxon>
        <taxon>Streptophyta</taxon>
        <taxon>Embryophyta</taxon>
        <taxon>Tracheophyta</taxon>
        <taxon>Spermatophyta</taxon>
        <taxon>Magnoliopsida</taxon>
        <taxon>eudicotyledons</taxon>
        <taxon>Gunneridae</taxon>
        <taxon>Pentapetalae</taxon>
        <taxon>rosids</taxon>
        <taxon>fabids</taxon>
        <taxon>Malpighiales</taxon>
        <taxon>Rhizophoraceae</taxon>
        <taxon>Rhizophora</taxon>
    </lineage>
</organism>
<evidence type="ECO:0000313" key="1">
    <source>
        <dbReference type="EMBL" id="MBW92521.1"/>
    </source>
</evidence>
<dbReference type="EMBL" id="GGEC01012038">
    <property type="protein sequence ID" value="MBW92521.1"/>
    <property type="molecule type" value="Transcribed_RNA"/>
</dbReference>
<sequence length="19" mass="2119">MRIIVVLRGMLTAGEWSVS</sequence>
<name>A0A2P2JGC9_RHIMU</name>
<reference evidence="1" key="1">
    <citation type="submission" date="2018-02" db="EMBL/GenBank/DDBJ databases">
        <title>Rhizophora mucronata_Transcriptome.</title>
        <authorList>
            <person name="Meera S.P."/>
            <person name="Sreeshan A."/>
            <person name="Augustine A."/>
        </authorList>
    </citation>
    <scope>NUCLEOTIDE SEQUENCE</scope>
    <source>
        <tissue evidence="1">Leaf</tissue>
    </source>
</reference>
<accession>A0A2P2JGC9</accession>
<proteinExistence type="predicted"/>